<organism evidence="1 2">
    <name type="scientific">Trichothecium roseum</name>
    <dbReference type="NCBI Taxonomy" id="47278"/>
    <lineage>
        <taxon>Eukaryota</taxon>
        <taxon>Fungi</taxon>
        <taxon>Dikarya</taxon>
        <taxon>Ascomycota</taxon>
        <taxon>Pezizomycotina</taxon>
        <taxon>Sordariomycetes</taxon>
        <taxon>Hypocreomycetidae</taxon>
        <taxon>Hypocreales</taxon>
        <taxon>Hypocreales incertae sedis</taxon>
        <taxon>Trichothecium</taxon>
    </lineage>
</organism>
<reference evidence="1" key="1">
    <citation type="submission" date="2022-10" db="EMBL/GenBank/DDBJ databases">
        <title>Complete Genome of Trichothecium roseum strain YXFP-22015, a Plant Pathogen Isolated from Citrus.</title>
        <authorList>
            <person name="Wang Y."/>
            <person name="Zhu L."/>
        </authorList>
    </citation>
    <scope>NUCLEOTIDE SEQUENCE</scope>
    <source>
        <strain evidence="1">YXFP-22015</strain>
    </source>
</reference>
<sequence length="317" mass="34225">MATTPQAASKSPTIRRILREAAEISNAPSPDYTAEPLESDLFEWHFTLRGPPNSAYAEGLYHGRIVLPASYPLRPPSFRFMTPNGRFEANREICLSISGHHEETWQPAWGIRTAIVALRSFMETSAAGQLGGYDTTDEVRKSLAAESPAFKCSMCNKSNREIIKECEERAKAEGPSEEVQVPEELNMGFKDEMEAKKKAGESKDEEEEGAQLAEGFVQTAPLPLASANSGAAAAAAAASTATPIQAAQATVHQRAPRPAQTVPQPTATIPPPAHQAQAQAAGPRRLEDGGVPVWIDRLIVALVALLAFLVLRVMFDL</sequence>
<accession>A0ACC0UQ49</accession>
<gene>
    <name evidence="1" type="ORF">N3K66_008412</name>
</gene>
<comment type="caution">
    <text evidence="1">The sequence shown here is derived from an EMBL/GenBank/DDBJ whole genome shotgun (WGS) entry which is preliminary data.</text>
</comment>
<name>A0ACC0UQ49_9HYPO</name>
<protein>
    <submittedName>
        <fullName evidence="1">Uncharacterized protein</fullName>
    </submittedName>
</protein>
<evidence type="ECO:0000313" key="1">
    <source>
        <dbReference type="EMBL" id="KAI9896240.1"/>
    </source>
</evidence>
<dbReference type="Proteomes" id="UP001163324">
    <property type="component" value="Chromosome 9"/>
</dbReference>
<dbReference type="EMBL" id="CM047948">
    <property type="protein sequence ID" value="KAI9896240.1"/>
    <property type="molecule type" value="Genomic_DNA"/>
</dbReference>
<evidence type="ECO:0000313" key="2">
    <source>
        <dbReference type="Proteomes" id="UP001163324"/>
    </source>
</evidence>
<keyword evidence="2" id="KW-1185">Reference proteome</keyword>
<proteinExistence type="predicted"/>